<reference evidence="2 3" key="1">
    <citation type="journal article" date="2010" name="Science">
        <title>Genomic comparison of the ants Camponotus floridanus and Harpegnathos saltator.</title>
        <authorList>
            <person name="Bonasio R."/>
            <person name="Zhang G."/>
            <person name="Ye C."/>
            <person name="Mutti N.S."/>
            <person name="Fang X."/>
            <person name="Qin N."/>
            <person name="Donahue G."/>
            <person name="Yang P."/>
            <person name="Li Q."/>
            <person name="Li C."/>
            <person name="Zhang P."/>
            <person name="Huang Z."/>
            <person name="Berger S.L."/>
            <person name="Reinberg D."/>
            <person name="Wang J."/>
            <person name="Liebig J."/>
        </authorList>
    </citation>
    <scope>NUCLEOTIDE SEQUENCE [LARGE SCALE GENOMIC DNA]</scope>
    <source>
        <strain evidence="2 3">R22 G/1</strain>
    </source>
</reference>
<dbReference type="InParanoid" id="E2BHT2"/>
<name>E2BHT2_HARSA</name>
<proteinExistence type="predicted"/>
<dbReference type="EMBL" id="GL448324">
    <property type="protein sequence ID" value="EFN84765.1"/>
    <property type="molecule type" value="Genomic_DNA"/>
</dbReference>
<organism evidence="3">
    <name type="scientific">Harpegnathos saltator</name>
    <name type="common">Jerdon's jumping ant</name>
    <dbReference type="NCBI Taxonomy" id="610380"/>
    <lineage>
        <taxon>Eukaryota</taxon>
        <taxon>Metazoa</taxon>
        <taxon>Ecdysozoa</taxon>
        <taxon>Arthropoda</taxon>
        <taxon>Hexapoda</taxon>
        <taxon>Insecta</taxon>
        <taxon>Pterygota</taxon>
        <taxon>Neoptera</taxon>
        <taxon>Endopterygota</taxon>
        <taxon>Hymenoptera</taxon>
        <taxon>Apocrita</taxon>
        <taxon>Aculeata</taxon>
        <taxon>Formicoidea</taxon>
        <taxon>Formicidae</taxon>
        <taxon>Ponerinae</taxon>
        <taxon>Ponerini</taxon>
        <taxon>Harpegnathos</taxon>
    </lineage>
</organism>
<dbReference type="OrthoDB" id="6346805at2759"/>
<evidence type="ECO:0000313" key="3">
    <source>
        <dbReference type="Proteomes" id="UP000008237"/>
    </source>
</evidence>
<feature type="region of interest" description="Disordered" evidence="1">
    <location>
        <begin position="167"/>
        <end position="196"/>
    </location>
</feature>
<gene>
    <name evidence="2" type="ORF">EAI_05878</name>
</gene>
<sequence>MPKARPARTLAVISGYEEGHRSRRLQLIGISHCIVPKADCRSENRLDMFRKEEKSGRRDSLEDDSLEDAVNVRFSLPSLNIPNSFFDTFNSMRQNILNYFWNMSDLTDIKIPEGANTTSTTKIIDGHVVTINETTYTSGDENGGTVFRIRTIDVMPQNNTLLLVDSDADTTPKTGVSESAETLENEISRNGDVLTA</sequence>
<protein>
    <recommendedName>
        <fullName evidence="4">Icarapin-like</fullName>
    </recommendedName>
</protein>
<evidence type="ECO:0000313" key="2">
    <source>
        <dbReference type="EMBL" id="EFN84765.1"/>
    </source>
</evidence>
<dbReference type="Proteomes" id="UP000008237">
    <property type="component" value="Unassembled WGS sequence"/>
</dbReference>
<evidence type="ECO:0000256" key="1">
    <source>
        <dbReference type="SAM" id="MobiDB-lite"/>
    </source>
</evidence>
<dbReference type="AlphaFoldDB" id="E2BHT2"/>
<feature type="compositionally biased region" description="Polar residues" evidence="1">
    <location>
        <begin position="169"/>
        <end position="182"/>
    </location>
</feature>
<keyword evidence="3" id="KW-1185">Reference proteome</keyword>
<evidence type="ECO:0008006" key="4">
    <source>
        <dbReference type="Google" id="ProtNLM"/>
    </source>
</evidence>
<accession>E2BHT2</accession>